<evidence type="ECO:0000256" key="2">
    <source>
        <dbReference type="SAM" id="SignalP"/>
    </source>
</evidence>
<reference evidence="3 4" key="1">
    <citation type="journal article" date="2024" name="BMC Genomics">
        <title>De novo assembly and annotation of Popillia japonica's genome with initial clues to its potential as an invasive pest.</title>
        <authorList>
            <person name="Cucini C."/>
            <person name="Boschi S."/>
            <person name="Funari R."/>
            <person name="Cardaioli E."/>
            <person name="Iannotti N."/>
            <person name="Marturano G."/>
            <person name="Paoli F."/>
            <person name="Bruttini M."/>
            <person name="Carapelli A."/>
            <person name="Frati F."/>
            <person name="Nardi F."/>
        </authorList>
    </citation>
    <scope>NUCLEOTIDE SEQUENCE [LARGE SCALE GENOMIC DNA]</scope>
    <source>
        <strain evidence="3">DMR45628</strain>
    </source>
</reference>
<organism evidence="3 4">
    <name type="scientific">Popillia japonica</name>
    <name type="common">Japanese beetle</name>
    <dbReference type="NCBI Taxonomy" id="7064"/>
    <lineage>
        <taxon>Eukaryota</taxon>
        <taxon>Metazoa</taxon>
        <taxon>Ecdysozoa</taxon>
        <taxon>Arthropoda</taxon>
        <taxon>Hexapoda</taxon>
        <taxon>Insecta</taxon>
        <taxon>Pterygota</taxon>
        <taxon>Neoptera</taxon>
        <taxon>Endopterygota</taxon>
        <taxon>Coleoptera</taxon>
        <taxon>Polyphaga</taxon>
        <taxon>Scarabaeiformia</taxon>
        <taxon>Scarabaeidae</taxon>
        <taxon>Rutelinae</taxon>
        <taxon>Popillia</taxon>
    </lineage>
</organism>
<keyword evidence="4" id="KW-1185">Reference proteome</keyword>
<keyword evidence="2" id="KW-0732">Signal</keyword>
<proteinExistence type="predicted"/>
<evidence type="ECO:0000313" key="4">
    <source>
        <dbReference type="Proteomes" id="UP001458880"/>
    </source>
</evidence>
<evidence type="ECO:0000313" key="3">
    <source>
        <dbReference type="EMBL" id="KAK9736326.1"/>
    </source>
</evidence>
<dbReference type="EMBL" id="JASPKY010000115">
    <property type="protein sequence ID" value="KAK9736326.1"/>
    <property type="molecule type" value="Genomic_DNA"/>
</dbReference>
<dbReference type="Proteomes" id="UP001458880">
    <property type="component" value="Unassembled WGS sequence"/>
</dbReference>
<gene>
    <name evidence="3" type="ORF">QE152_g12632</name>
</gene>
<evidence type="ECO:0000256" key="1">
    <source>
        <dbReference type="SAM" id="MobiDB-lite"/>
    </source>
</evidence>
<dbReference type="AlphaFoldDB" id="A0AAW1LIQ5"/>
<protein>
    <submittedName>
        <fullName evidence="3">Uncharacterized protein</fullName>
    </submittedName>
</protein>
<sequence>MVQSKKICVLLLLAVLFVGTESARWCFYYDAFGEIVILRCPYGPLYATADSSGGGGDASKGCTKENPCPYDGEKS</sequence>
<comment type="caution">
    <text evidence="3">The sequence shown here is derived from an EMBL/GenBank/DDBJ whole genome shotgun (WGS) entry which is preliminary data.</text>
</comment>
<feature type="chain" id="PRO_5043598227" evidence="2">
    <location>
        <begin position="23"/>
        <end position="75"/>
    </location>
</feature>
<accession>A0AAW1LIQ5</accession>
<feature type="region of interest" description="Disordered" evidence="1">
    <location>
        <begin position="50"/>
        <end position="75"/>
    </location>
</feature>
<feature type="signal peptide" evidence="2">
    <location>
        <begin position="1"/>
        <end position="22"/>
    </location>
</feature>
<name>A0AAW1LIQ5_POPJA</name>